<dbReference type="PANTHER" id="PTHR22916">
    <property type="entry name" value="GLYCOSYLTRANSFERASE"/>
    <property type="match status" value="1"/>
</dbReference>
<protein>
    <submittedName>
        <fullName evidence="2">Glycosyltransferase, group 2 family protein</fullName>
        <ecNumber evidence="2">2.4.-.-</ecNumber>
    </submittedName>
</protein>
<dbReference type="Pfam" id="PF00535">
    <property type="entry name" value="Glycos_transf_2"/>
    <property type="match status" value="1"/>
</dbReference>
<dbReference type="HOGENOM" id="CLU_025996_0_3_10"/>
<dbReference type="GO" id="GO:0016758">
    <property type="term" value="F:hexosyltransferase activity"/>
    <property type="evidence" value="ECO:0007669"/>
    <property type="project" value="UniProtKB-ARBA"/>
</dbReference>
<dbReference type="Proteomes" id="UP000004394">
    <property type="component" value="Unassembled WGS sequence"/>
</dbReference>
<organism evidence="2 3">
    <name type="scientific">Hoylesella marshii DSM 16973 = JCM 13450</name>
    <dbReference type="NCBI Taxonomy" id="862515"/>
    <lineage>
        <taxon>Bacteria</taxon>
        <taxon>Pseudomonadati</taxon>
        <taxon>Bacteroidota</taxon>
        <taxon>Bacteroidia</taxon>
        <taxon>Bacteroidales</taxon>
        <taxon>Prevotellaceae</taxon>
        <taxon>Hoylesella</taxon>
    </lineage>
</organism>
<keyword evidence="3" id="KW-1185">Reference proteome</keyword>
<dbReference type="AlphaFoldDB" id="E0NV09"/>
<evidence type="ECO:0000259" key="1">
    <source>
        <dbReference type="Pfam" id="PF00535"/>
    </source>
</evidence>
<dbReference type="eggNOG" id="COG0463">
    <property type="taxonomic scope" value="Bacteria"/>
</dbReference>
<accession>E0NV09</accession>
<dbReference type="RefSeq" id="WP_006950365.1">
    <property type="nucleotide sequence ID" value="NZ_GL397214.1"/>
</dbReference>
<reference evidence="2" key="1">
    <citation type="submission" date="2010-07" db="EMBL/GenBank/DDBJ databases">
        <authorList>
            <person name="Muzny D."/>
            <person name="Qin X."/>
            <person name="Deng J."/>
            <person name="Jiang H."/>
            <person name="Liu Y."/>
            <person name="Qu J."/>
            <person name="Song X.-Z."/>
            <person name="Zhang L."/>
            <person name="Thornton R."/>
            <person name="Coyle M."/>
            <person name="Francisco L."/>
            <person name="Jackson L."/>
            <person name="Javaid M."/>
            <person name="Korchina V."/>
            <person name="Kovar C."/>
            <person name="Mata R."/>
            <person name="Mathew T."/>
            <person name="Ngo R."/>
            <person name="Nguyen L."/>
            <person name="Nguyen N."/>
            <person name="Okwuonu G."/>
            <person name="Ongeri F."/>
            <person name="Pham C."/>
            <person name="Simmons D."/>
            <person name="Wilczek-Boney K."/>
            <person name="Hale W."/>
            <person name="Jakkamsetti A."/>
            <person name="Pham P."/>
            <person name="Ruth R."/>
            <person name="San Lucas F."/>
            <person name="Warren J."/>
            <person name="Zhang J."/>
            <person name="Zhao Z."/>
            <person name="Zhou C."/>
            <person name="Zhu D."/>
            <person name="Lee S."/>
            <person name="Bess C."/>
            <person name="Blankenburg K."/>
            <person name="Forbes L."/>
            <person name="Fu Q."/>
            <person name="Gubbala S."/>
            <person name="Hirani K."/>
            <person name="Jayaseelan J.C."/>
            <person name="Lara F."/>
            <person name="Munidasa M."/>
            <person name="Palculict T."/>
            <person name="Patil S."/>
            <person name="Pu L.-L."/>
            <person name="Saada N."/>
            <person name="Tang L."/>
            <person name="Weissenberger G."/>
            <person name="Zhu Y."/>
            <person name="Hemphill L."/>
            <person name="Shang Y."/>
            <person name="Youmans B."/>
            <person name="Ayvaz T."/>
            <person name="Ross M."/>
            <person name="Santibanez J."/>
            <person name="Aqrawi P."/>
            <person name="Gross S."/>
            <person name="Joshi V."/>
            <person name="Fowler G."/>
            <person name="Nazareth L."/>
            <person name="Reid J."/>
            <person name="Worley K."/>
            <person name="Petrosino J."/>
            <person name="Highlander S."/>
            <person name="Gibbs R."/>
        </authorList>
    </citation>
    <scope>NUCLEOTIDE SEQUENCE [LARGE SCALE GENOMIC DNA]</scope>
    <source>
        <strain evidence="2">DSM 16973</strain>
    </source>
</reference>
<sequence>MNTQNLVSIIMPMYNAAAFVAQAIESVLAQRYSEWELLIIDDGSTDASASIAETYVGKDVRIRLFRNPHPVKMPSAPRNMGLSMAKGRYIAFLDSDDLWLPEKLAQQIPLLHDPQVAIVYSNYEKMTESGEKTGRVIKAPRQTTYKELLKGNVIGNLTGIYDREKVGIVPILNIHHEDYAMWLSILKQGFIARNTGTVTARYRLRDTSVSTNKLKAIAWQWSIYRKTEHISIVKSAGYFVCYAFKALMKTL</sequence>
<dbReference type="PANTHER" id="PTHR22916:SF3">
    <property type="entry name" value="UDP-GLCNAC:BETAGAL BETA-1,3-N-ACETYLGLUCOSAMINYLTRANSFERASE-LIKE PROTEIN 1"/>
    <property type="match status" value="1"/>
</dbReference>
<dbReference type="EC" id="2.4.-.-" evidence="2"/>
<keyword evidence="2" id="KW-0328">Glycosyltransferase</keyword>
<feature type="domain" description="Glycosyltransferase 2-like" evidence="1">
    <location>
        <begin position="8"/>
        <end position="144"/>
    </location>
</feature>
<evidence type="ECO:0000313" key="2">
    <source>
        <dbReference type="EMBL" id="EFM01007.1"/>
    </source>
</evidence>
<dbReference type="Gene3D" id="3.90.550.10">
    <property type="entry name" value="Spore Coat Polysaccharide Biosynthesis Protein SpsA, Chain A"/>
    <property type="match status" value="1"/>
</dbReference>
<gene>
    <name evidence="2" type="primary">tuaG</name>
    <name evidence="2" type="ORF">HMPREF0658_2014</name>
</gene>
<dbReference type="SUPFAM" id="SSF53448">
    <property type="entry name" value="Nucleotide-diphospho-sugar transferases"/>
    <property type="match status" value="1"/>
</dbReference>
<dbReference type="InterPro" id="IPR029044">
    <property type="entry name" value="Nucleotide-diphossugar_trans"/>
</dbReference>
<name>E0NV09_9BACT</name>
<evidence type="ECO:0000313" key="3">
    <source>
        <dbReference type="Proteomes" id="UP000004394"/>
    </source>
</evidence>
<proteinExistence type="predicted"/>
<dbReference type="CDD" id="cd00761">
    <property type="entry name" value="Glyco_tranf_GTA_type"/>
    <property type="match status" value="1"/>
</dbReference>
<keyword evidence="2" id="KW-0808">Transferase</keyword>
<dbReference type="EMBL" id="AEEI01000056">
    <property type="protein sequence ID" value="EFM01007.1"/>
    <property type="molecule type" value="Genomic_DNA"/>
</dbReference>
<comment type="caution">
    <text evidence="2">The sequence shown here is derived from an EMBL/GenBank/DDBJ whole genome shotgun (WGS) entry which is preliminary data.</text>
</comment>
<dbReference type="STRING" id="862515.HMPREF0658_2014"/>
<dbReference type="InterPro" id="IPR001173">
    <property type="entry name" value="Glyco_trans_2-like"/>
</dbReference>